<evidence type="ECO:0000313" key="2">
    <source>
        <dbReference type="Proteomes" id="UP000317332"/>
    </source>
</evidence>
<comment type="caution">
    <text evidence="1">The sequence shown here is derived from an EMBL/GenBank/DDBJ whole genome shotgun (WGS) entry which is preliminary data.</text>
</comment>
<proteinExistence type="predicted"/>
<dbReference type="AlphaFoldDB" id="A0A506PP64"/>
<dbReference type="EMBL" id="VHIQ01000001">
    <property type="protein sequence ID" value="TPV35494.1"/>
    <property type="molecule type" value="Genomic_DNA"/>
</dbReference>
<accession>A0A506PP64</accession>
<name>A0A506PP64_9FLAO</name>
<protein>
    <submittedName>
        <fullName evidence="1">DUF4177 domain-containing protein</fullName>
    </submittedName>
</protein>
<dbReference type="Proteomes" id="UP000317332">
    <property type="component" value="Unassembled WGS sequence"/>
</dbReference>
<evidence type="ECO:0000313" key="1">
    <source>
        <dbReference type="EMBL" id="TPV35494.1"/>
    </source>
</evidence>
<dbReference type="RefSeq" id="WP_140988504.1">
    <property type="nucleotide sequence ID" value="NZ_VHIQ01000001.1"/>
</dbReference>
<sequence>MKEYKTISPNLGITKRAQKLEDLLNQYAREGWQLKYINQAQSLIIFEREKNR</sequence>
<reference evidence="1 2" key="1">
    <citation type="submission" date="2019-06" db="EMBL/GenBank/DDBJ databases">
        <title>Flavobacteriaceae Paucihalobacterium erythroidium CWB-1, complete genome.</title>
        <authorList>
            <person name="Wu S."/>
        </authorList>
    </citation>
    <scope>NUCLEOTIDE SEQUENCE [LARGE SCALE GENOMIC DNA]</scope>
    <source>
        <strain evidence="1 2">CWB-1</strain>
    </source>
</reference>
<dbReference type="InterPro" id="IPR025234">
    <property type="entry name" value="YjzH-like"/>
</dbReference>
<organism evidence="1 2">
    <name type="scientific">Paucihalobacter ruber</name>
    <dbReference type="NCBI Taxonomy" id="2567861"/>
    <lineage>
        <taxon>Bacteria</taxon>
        <taxon>Pseudomonadati</taxon>
        <taxon>Bacteroidota</taxon>
        <taxon>Flavobacteriia</taxon>
        <taxon>Flavobacteriales</taxon>
        <taxon>Flavobacteriaceae</taxon>
        <taxon>Paucihalobacter</taxon>
    </lineage>
</organism>
<dbReference type="Pfam" id="PF13783">
    <property type="entry name" value="DUF4177"/>
    <property type="match status" value="1"/>
</dbReference>
<dbReference type="OrthoDB" id="1202795at2"/>
<gene>
    <name evidence="1" type="ORF">FJ651_00835</name>
</gene>
<keyword evidence="2" id="KW-1185">Reference proteome</keyword>